<keyword evidence="2" id="KW-1185">Reference proteome</keyword>
<organism evidence="1 2">
    <name type="scientific">Synaphobranchus kaupii</name>
    <name type="common">Kaup's arrowtooth eel</name>
    <dbReference type="NCBI Taxonomy" id="118154"/>
    <lineage>
        <taxon>Eukaryota</taxon>
        <taxon>Metazoa</taxon>
        <taxon>Chordata</taxon>
        <taxon>Craniata</taxon>
        <taxon>Vertebrata</taxon>
        <taxon>Euteleostomi</taxon>
        <taxon>Actinopterygii</taxon>
        <taxon>Neopterygii</taxon>
        <taxon>Teleostei</taxon>
        <taxon>Anguilliformes</taxon>
        <taxon>Synaphobranchidae</taxon>
        <taxon>Synaphobranchus</taxon>
    </lineage>
</organism>
<proteinExistence type="predicted"/>
<comment type="caution">
    <text evidence="1">The sequence shown here is derived from an EMBL/GenBank/DDBJ whole genome shotgun (WGS) entry which is preliminary data.</text>
</comment>
<dbReference type="Proteomes" id="UP001152622">
    <property type="component" value="Chromosome 7"/>
</dbReference>
<accession>A0A9Q1FAY8</accession>
<gene>
    <name evidence="1" type="ORF">SKAU_G00221900</name>
</gene>
<evidence type="ECO:0000313" key="1">
    <source>
        <dbReference type="EMBL" id="KAJ8354623.1"/>
    </source>
</evidence>
<name>A0A9Q1FAY8_SYNKA</name>
<sequence length="76" mass="8579">MIHQRTVYYVSTHTGLDSPLVFSEEMNEVVLKLRFCDDAALQDEYTSTAAFLTMFVTDTLCNDSGMKGDCMLSELK</sequence>
<reference evidence="1" key="1">
    <citation type="journal article" date="2023" name="Science">
        <title>Genome structures resolve the early diversification of teleost fishes.</title>
        <authorList>
            <person name="Parey E."/>
            <person name="Louis A."/>
            <person name="Montfort J."/>
            <person name="Bouchez O."/>
            <person name="Roques C."/>
            <person name="Iampietro C."/>
            <person name="Lluch J."/>
            <person name="Castinel A."/>
            <person name="Donnadieu C."/>
            <person name="Desvignes T."/>
            <person name="Floi Bucao C."/>
            <person name="Jouanno E."/>
            <person name="Wen M."/>
            <person name="Mejri S."/>
            <person name="Dirks R."/>
            <person name="Jansen H."/>
            <person name="Henkel C."/>
            <person name="Chen W.J."/>
            <person name="Zahm M."/>
            <person name="Cabau C."/>
            <person name="Klopp C."/>
            <person name="Thompson A.W."/>
            <person name="Robinson-Rechavi M."/>
            <person name="Braasch I."/>
            <person name="Lecointre G."/>
            <person name="Bobe J."/>
            <person name="Postlethwait J.H."/>
            <person name="Berthelot C."/>
            <person name="Roest Crollius H."/>
            <person name="Guiguen Y."/>
        </authorList>
    </citation>
    <scope>NUCLEOTIDE SEQUENCE</scope>
    <source>
        <strain evidence="1">WJC10195</strain>
    </source>
</reference>
<dbReference type="AlphaFoldDB" id="A0A9Q1FAY8"/>
<protein>
    <submittedName>
        <fullName evidence="1">Uncharacterized protein</fullName>
    </submittedName>
</protein>
<dbReference type="EMBL" id="JAINUF010000007">
    <property type="protein sequence ID" value="KAJ8354623.1"/>
    <property type="molecule type" value="Genomic_DNA"/>
</dbReference>
<evidence type="ECO:0000313" key="2">
    <source>
        <dbReference type="Proteomes" id="UP001152622"/>
    </source>
</evidence>